<comment type="subcellular location">
    <subcellularLocation>
        <location evidence="1 12">Cytoplasm</location>
    </subcellularLocation>
</comment>
<protein>
    <recommendedName>
        <fullName evidence="12">Transcriptional regulator WhiB</fullName>
    </recommendedName>
</protein>
<proteinExistence type="inferred from homology"/>
<dbReference type="EMBL" id="CP070616">
    <property type="protein sequence ID" value="QSE87839.1"/>
    <property type="molecule type" value="Genomic_DNA"/>
</dbReference>
<feature type="domain" description="4Fe-4S Wbl-type" evidence="14">
    <location>
        <begin position="29"/>
        <end position="93"/>
    </location>
</feature>
<keyword evidence="7 12" id="KW-0411">Iron-sulfur</keyword>
<evidence type="ECO:0000256" key="5">
    <source>
        <dbReference type="ARBA" id="ARBA00022723"/>
    </source>
</evidence>
<keyword evidence="3 12" id="KW-0004">4Fe-4S</keyword>
<evidence type="ECO:0000256" key="4">
    <source>
        <dbReference type="ARBA" id="ARBA00022490"/>
    </source>
</evidence>
<dbReference type="PANTHER" id="PTHR38839:SF5">
    <property type="entry name" value="TRANSCRIPTIONAL REGULATOR WHID"/>
    <property type="match status" value="1"/>
</dbReference>
<keyword evidence="9 12" id="KW-0238">DNA-binding</keyword>
<feature type="region of interest" description="Disordered" evidence="13">
    <location>
        <begin position="79"/>
        <end position="105"/>
    </location>
</feature>
<keyword evidence="4 12" id="KW-0963">Cytoplasm</keyword>
<evidence type="ECO:0000256" key="1">
    <source>
        <dbReference type="ARBA" id="ARBA00004496"/>
    </source>
</evidence>
<keyword evidence="16" id="KW-1185">Reference proteome</keyword>
<comment type="cofactor">
    <cofactor evidence="12">
        <name>[4Fe-4S] cluster</name>
        <dbReference type="ChEBI" id="CHEBI:49883"/>
    </cofactor>
    <text evidence="12">Binds 1 [4Fe-4S] cluster per subunit. Following nitrosylation of the [4Fe-4S] cluster binds 1 [4Fe-8(NO)] cluster per subunit.</text>
</comment>
<evidence type="ECO:0000256" key="9">
    <source>
        <dbReference type="ARBA" id="ARBA00023125"/>
    </source>
</evidence>
<dbReference type="InterPro" id="IPR034768">
    <property type="entry name" value="4FE4S_WBL"/>
</dbReference>
<keyword evidence="8 12" id="KW-0805">Transcription regulation</keyword>
<comment type="similarity">
    <text evidence="2 12">Belongs to the WhiB family.</text>
</comment>
<keyword evidence="10 12" id="KW-1015">Disulfide bond</keyword>
<keyword evidence="15" id="KW-0614">Plasmid</keyword>
<name>A0A974VYG4_9NOCA</name>
<dbReference type="InterPro" id="IPR003482">
    <property type="entry name" value="Whib"/>
</dbReference>
<evidence type="ECO:0000256" key="12">
    <source>
        <dbReference type="HAMAP-Rule" id="MF_01479"/>
    </source>
</evidence>
<evidence type="ECO:0000256" key="10">
    <source>
        <dbReference type="ARBA" id="ARBA00023157"/>
    </source>
</evidence>
<evidence type="ECO:0000256" key="13">
    <source>
        <dbReference type="SAM" id="MobiDB-lite"/>
    </source>
</evidence>
<evidence type="ECO:0000313" key="15">
    <source>
        <dbReference type="EMBL" id="QSE87839.1"/>
    </source>
</evidence>
<comment type="PTM">
    <text evidence="12">Upon Fe-S cluster removal intramolecular disulfide bonds are formed.</text>
</comment>
<evidence type="ECO:0000256" key="11">
    <source>
        <dbReference type="ARBA" id="ARBA00023163"/>
    </source>
</evidence>
<feature type="binding site" evidence="12">
    <location>
        <position position="63"/>
    </location>
    <ligand>
        <name>[4Fe-4S] cluster</name>
        <dbReference type="ChEBI" id="CHEBI:49883"/>
    </ligand>
</feature>
<comment type="PTM">
    <text evidence="12">The Fe-S cluster can be nitrosylated by nitric oxide (NO).</text>
</comment>
<comment type="function">
    <text evidence="12">Acts as a transcriptional regulator. Probably redox-responsive. The apo- but not holo-form probably binds DNA.</text>
</comment>
<evidence type="ECO:0000259" key="14">
    <source>
        <dbReference type="PROSITE" id="PS51674"/>
    </source>
</evidence>
<keyword evidence="6 12" id="KW-0408">Iron</keyword>
<reference evidence="15 16" key="2">
    <citation type="journal article" date="2022" name="Arch. Microbiol.">
        <title>Rhodococcus pseudokoreensis sp. nov. isolated from the rhizosphere of young M26 apple rootstocks.</title>
        <authorList>
            <person name="Kampfer P."/>
            <person name="Glaeser S.P."/>
            <person name="Blom J."/>
            <person name="Wolf J."/>
            <person name="Benning S."/>
            <person name="Schloter M."/>
            <person name="Neumann-Schaal M."/>
        </authorList>
    </citation>
    <scope>NUCLEOTIDE SEQUENCE [LARGE SCALE GENOMIC DNA]</scope>
    <source>
        <strain evidence="15 16">R79</strain>
    </source>
</reference>
<feature type="binding site" evidence="12">
    <location>
        <position position="60"/>
    </location>
    <ligand>
        <name>[4Fe-4S] cluster</name>
        <dbReference type="ChEBI" id="CHEBI:49883"/>
    </ligand>
</feature>
<gene>
    <name evidence="12" type="primary">whiB</name>
    <name evidence="15" type="ORF">JWS13_04045</name>
</gene>
<feature type="binding site" evidence="12">
    <location>
        <position position="69"/>
    </location>
    <ligand>
        <name>[4Fe-4S] cluster</name>
        <dbReference type="ChEBI" id="CHEBI:49883"/>
    </ligand>
</feature>
<keyword evidence="11 12" id="KW-0804">Transcription</keyword>
<geneLocation type="plasmid" evidence="15 16">
    <name>unnamed3</name>
</geneLocation>
<organism evidence="15 16">
    <name type="scientific">Rhodococcus pseudokoreensis</name>
    <dbReference type="NCBI Taxonomy" id="2811421"/>
    <lineage>
        <taxon>Bacteria</taxon>
        <taxon>Bacillati</taxon>
        <taxon>Actinomycetota</taxon>
        <taxon>Actinomycetes</taxon>
        <taxon>Mycobacteriales</taxon>
        <taxon>Nocardiaceae</taxon>
        <taxon>Rhodococcus</taxon>
    </lineage>
</organism>
<evidence type="ECO:0000256" key="3">
    <source>
        <dbReference type="ARBA" id="ARBA00022485"/>
    </source>
</evidence>
<evidence type="ECO:0000256" key="7">
    <source>
        <dbReference type="ARBA" id="ARBA00023014"/>
    </source>
</evidence>
<accession>A0A974VYG4</accession>
<evidence type="ECO:0000313" key="16">
    <source>
        <dbReference type="Proteomes" id="UP000662986"/>
    </source>
</evidence>
<dbReference type="Pfam" id="PF02467">
    <property type="entry name" value="Whib"/>
    <property type="match status" value="1"/>
</dbReference>
<keyword evidence="5 12" id="KW-0479">Metal-binding</keyword>
<evidence type="ECO:0000256" key="6">
    <source>
        <dbReference type="ARBA" id="ARBA00023004"/>
    </source>
</evidence>
<dbReference type="Proteomes" id="UP000662986">
    <property type="component" value="Plasmid unnamed3"/>
</dbReference>
<evidence type="ECO:0000256" key="2">
    <source>
        <dbReference type="ARBA" id="ARBA00006597"/>
    </source>
</evidence>
<dbReference type="PROSITE" id="PS51674">
    <property type="entry name" value="4FE4S_WBL"/>
    <property type="match status" value="1"/>
</dbReference>
<dbReference type="PANTHER" id="PTHR38839">
    <property type="entry name" value="TRANSCRIPTIONAL REGULATOR WHID-RELATED"/>
    <property type="match status" value="1"/>
</dbReference>
<evidence type="ECO:0000256" key="8">
    <source>
        <dbReference type="ARBA" id="ARBA00023015"/>
    </source>
</evidence>
<dbReference type="HAMAP" id="MF_01479">
    <property type="entry name" value="WhiB"/>
    <property type="match status" value="1"/>
</dbReference>
<feature type="compositionally biased region" description="Basic residues" evidence="13">
    <location>
        <begin position="93"/>
        <end position="105"/>
    </location>
</feature>
<feature type="binding site" evidence="12">
    <location>
        <position position="30"/>
    </location>
    <ligand>
        <name>[4Fe-4S] cluster</name>
        <dbReference type="ChEBI" id="CHEBI:49883"/>
    </ligand>
</feature>
<reference evidence="15 16" key="1">
    <citation type="journal article" date="2021" name="Microbiol. Resour. Announc.">
        <title>Complete Genome Sequences of Two Rhodococcus sp. Strains with Large and Linear Chromosomes, Isolated from Apple Rhizosphere.</title>
        <authorList>
            <person name="Benning S."/>
            <person name="Brugnone N."/>
            <person name="Siani R."/>
            <person name="Kublik S."/>
            <person name="Schloter M."/>
            <person name="Rad V."/>
        </authorList>
    </citation>
    <scope>NUCLEOTIDE SEQUENCE [LARGE SCALE GENOMIC DNA]</scope>
    <source>
        <strain evidence="15 16">R79</strain>
    </source>
</reference>
<sequence length="105" mass="11903">MRTTHAGAGEGRGSLRACTDQWDWQLRARCRSLGTETFFGTDSETRGARIRRERRARAICGECPVRERCRDHALRVGESHGVWGGTSAPERARLHRKQRRRNGGS</sequence>